<proteinExistence type="predicted"/>
<feature type="region of interest" description="Disordered" evidence="1">
    <location>
        <begin position="1"/>
        <end position="25"/>
    </location>
</feature>
<evidence type="ECO:0000256" key="1">
    <source>
        <dbReference type="SAM" id="MobiDB-lite"/>
    </source>
</evidence>
<comment type="caution">
    <text evidence="2">The sequence shown here is derived from an EMBL/GenBank/DDBJ whole genome shotgun (WGS) entry which is preliminary data.</text>
</comment>
<reference evidence="2" key="1">
    <citation type="journal article" date="2015" name="Nature">
        <title>Complex archaea that bridge the gap between prokaryotes and eukaryotes.</title>
        <authorList>
            <person name="Spang A."/>
            <person name="Saw J.H."/>
            <person name="Jorgensen S.L."/>
            <person name="Zaremba-Niedzwiedzka K."/>
            <person name="Martijn J."/>
            <person name="Lind A.E."/>
            <person name="van Eijk R."/>
            <person name="Schleper C."/>
            <person name="Guy L."/>
            <person name="Ettema T.J."/>
        </authorList>
    </citation>
    <scope>NUCLEOTIDE SEQUENCE</scope>
</reference>
<organism evidence="2">
    <name type="scientific">marine sediment metagenome</name>
    <dbReference type="NCBI Taxonomy" id="412755"/>
    <lineage>
        <taxon>unclassified sequences</taxon>
        <taxon>metagenomes</taxon>
        <taxon>ecological metagenomes</taxon>
    </lineage>
</organism>
<evidence type="ECO:0000313" key="2">
    <source>
        <dbReference type="EMBL" id="KKN68066.1"/>
    </source>
</evidence>
<dbReference type="AlphaFoldDB" id="A0A0F9V3G7"/>
<dbReference type="EMBL" id="LAZR01000459">
    <property type="protein sequence ID" value="KKN68066.1"/>
    <property type="molecule type" value="Genomic_DNA"/>
</dbReference>
<feature type="region of interest" description="Disordered" evidence="1">
    <location>
        <begin position="89"/>
        <end position="111"/>
    </location>
</feature>
<sequence length="126" mass="14317">MNKRDRKAIEKKRRPKPIGPITRRQQVAAVRQIKGQEIAAAVADNIREAVSQEVETRLQKVMDTILSLLDRVVDLEARQHAVLMKRVQDDCDSPNRQERAEGSEVQQDVEMVQRPCFDGASDLGQD</sequence>
<gene>
    <name evidence="2" type="ORF">LCGC14_0455200</name>
</gene>
<feature type="compositionally biased region" description="Basic residues" evidence="1">
    <location>
        <begin position="1"/>
        <end position="16"/>
    </location>
</feature>
<accession>A0A0F9V3G7</accession>
<name>A0A0F9V3G7_9ZZZZ</name>
<feature type="compositionally biased region" description="Basic and acidic residues" evidence="1">
    <location>
        <begin position="89"/>
        <end position="102"/>
    </location>
</feature>
<protein>
    <submittedName>
        <fullName evidence="2">Uncharacterized protein</fullName>
    </submittedName>
</protein>